<gene>
    <name evidence="1" type="ORF">MENTE1834_LOCUS16395</name>
</gene>
<keyword evidence="2" id="KW-1185">Reference proteome</keyword>
<accession>A0ACB0YTD4</accession>
<proteinExistence type="predicted"/>
<evidence type="ECO:0000313" key="2">
    <source>
        <dbReference type="Proteomes" id="UP001497535"/>
    </source>
</evidence>
<evidence type="ECO:0000313" key="1">
    <source>
        <dbReference type="EMBL" id="CAK5062042.1"/>
    </source>
</evidence>
<protein>
    <submittedName>
        <fullName evidence="1">Uncharacterized protein</fullName>
    </submittedName>
</protein>
<comment type="caution">
    <text evidence="1">The sequence shown here is derived from an EMBL/GenBank/DDBJ whole genome shotgun (WGS) entry which is preliminary data.</text>
</comment>
<name>A0ACB0YTD4_MELEN</name>
<sequence>MTSPIIEAPPTPETPVSTHEEKHLESNDKTPLDGKITPLSYVKETDEKPLLTDDQKVLMEMAVRAATRAWRNSVELAEQAQINMELGEKYWQNARFKYALKDSVITLKETGETVYLRKTPENIIEWVKSQLILLTNRKISIDKWTQECLEYGKRASEAQLETKAAETRGDVSEARKAADRAKAAERKVKEAASQVEEAVAGQKRLSEEIIGKVDVELAKEDASSMIIMKL</sequence>
<organism evidence="1 2">
    <name type="scientific">Meloidogyne enterolobii</name>
    <name type="common">Root-knot nematode worm</name>
    <name type="synonym">Meloidogyne mayaguensis</name>
    <dbReference type="NCBI Taxonomy" id="390850"/>
    <lineage>
        <taxon>Eukaryota</taxon>
        <taxon>Metazoa</taxon>
        <taxon>Ecdysozoa</taxon>
        <taxon>Nematoda</taxon>
        <taxon>Chromadorea</taxon>
        <taxon>Rhabditida</taxon>
        <taxon>Tylenchina</taxon>
        <taxon>Tylenchomorpha</taxon>
        <taxon>Tylenchoidea</taxon>
        <taxon>Meloidogynidae</taxon>
        <taxon>Meloidogyninae</taxon>
        <taxon>Meloidogyne</taxon>
    </lineage>
</organism>
<dbReference type="EMBL" id="CAVMJV010000018">
    <property type="protein sequence ID" value="CAK5062042.1"/>
    <property type="molecule type" value="Genomic_DNA"/>
</dbReference>
<reference evidence="1" key="1">
    <citation type="submission" date="2023-11" db="EMBL/GenBank/DDBJ databases">
        <authorList>
            <person name="Poullet M."/>
        </authorList>
    </citation>
    <scope>NUCLEOTIDE SEQUENCE</scope>
    <source>
        <strain evidence="1">E1834</strain>
    </source>
</reference>
<dbReference type="Proteomes" id="UP001497535">
    <property type="component" value="Unassembled WGS sequence"/>
</dbReference>